<evidence type="ECO:0000256" key="15">
    <source>
        <dbReference type="RuleBase" id="RU004026"/>
    </source>
</evidence>
<dbReference type="InterPro" id="IPR003602">
    <property type="entry name" value="Topo_IA_DNA-bd_dom"/>
</dbReference>
<dbReference type="InterPro" id="IPR023405">
    <property type="entry name" value="Topo_IA_core_domain"/>
</dbReference>
<keyword evidence="3 14" id="KW-0963">Cytoplasm</keyword>
<keyword evidence="8 14" id="KW-0067">ATP-binding</keyword>
<evidence type="ECO:0000259" key="18">
    <source>
        <dbReference type="PROSITE" id="PS52036"/>
    </source>
</evidence>
<comment type="function">
    <text evidence="14">Modifies the topological state of DNA by introducing positive supercoils in an ATP-dependent process, increasing the linking number in steps of +1. Binds to single-stranded DNA, transiently cleaves and then rejoins the ends, introducing a positive supercoil in the process. The scissile phosphodiester is attacked by the catalytic tyrosine of the enzyme, resulting in the formation of a DNA-(5'-phosphotyrosyl)-enzyme intermediate. Probably involved in rewinding DNA strands in regions of the chromosome that have opened up to allow replication, transcription, DNA repair and/or for DNA protection.</text>
</comment>
<dbReference type="GO" id="GO:0005737">
    <property type="term" value="C:cytoplasm"/>
    <property type="evidence" value="ECO:0007669"/>
    <property type="project" value="UniProtKB-SubCell"/>
</dbReference>
<evidence type="ECO:0000256" key="2">
    <source>
        <dbReference type="ARBA" id="ARBA00011245"/>
    </source>
</evidence>
<evidence type="ECO:0000256" key="1">
    <source>
        <dbReference type="ARBA" id="ARBA00004496"/>
    </source>
</evidence>
<evidence type="ECO:0000256" key="10">
    <source>
        <dbReference type="ARBA" id="ARBA00023125"/>
    </source>
</evidence>
<comment type="caution">
    <text evidence="20">The sequence shown here is derived from an EMBL/GenBank/DDBJ whole genome shotgun (WGS) entry which is preliminary data.</text>
</comment>
<evidence type="ECO:0000259" key="17">
    <source>
        <dbReference type="PROSITE" id="PS51192"/>
    </source>
</evidence>
<evidence type="ECO:0000256" key="11">
    <source>
        <dbReference type="ARBA" id="ARBA00023235"/>
    </source>
</evidence>
<keyword evidence="6 14" id="KW-0863">Zinc-finger</keyword>
<dbReference type="InterPro" id="IPR005736">
    <property type="entry name" value="Reverse_gyrase"/>
</dbReference>
<dbReference type="InterPro" id="IPR003601">
    <property type="entry name" value="Topo_IA_2"/>
</dbReference>
<gene>
    <name evidence="14 20" type="primary">rgy</name>
    <name evidence="20" type="ORF">ENM60_05925</name>
</gene>
<dbReference type="SMART" id="SM00436">
    <property type="entry name" value="TOP1Bc"/>
    <property type="match status" value="1"/>
</dbReference>
<feature type="domain" description="Helicase ATP-binding" evidence="17">
    <location>
        <begin position="74"/>
        <end position="257"/>
    </location>
</feature>
<comment type="similarity">
    <text evidence="14">In the C-terminal section; belongs to the type IA topoisomerase family.</text>
</comment>
<dbReference type="InterPro" id="IPR040569">
    <property type="entry name" value="Znf_Rg"/>
</dbReference>
<dbReference type="PANTHER" id="PTHR43505">
    <property type="entry name" value="REVERSE GYRASE"/>
    <property type="match status" value="1"/>
</dbReference>
<dbReference type="Pfam" id="PF00270">
    <property type="entry name" value="DEAD"/>
    <property type="match status" value="1"/>
</dbReference>
<dbReference type="InterPro" id="IPR014001">
    <property type="entry name" value="Helicase_ATP-bd"/>
</dbReference>
<keyword evidence="7 14" id="KW-0862">Zinc</keyword>
<dbReference type="InterPro" id="IPR027417">
    <property type="entry name" value="P-loop_NTPase"/>
</dbReference>
<dbReference type="InterPro" id="IPR006171">
    <property type="entry name" value="TOPRIM_dom"/>
</dbReference>
<keyword evidence="11 14" id="KW-0413">Isomerase</keyword>
<dbReference type="EC" id="5.6.2.-" evidence="14"/>
<dbReference type="GO" id="GO:0006260">
    <property type="term" value="P:DNA replication"/>
    <property type="evidence" value="ECO:0007669"/>
    <property type="project" value="UniProtKB-UniRule"/>
</dbReference>
<keyword evidence="14 20" id="KW-0378">Hydrolase</keyword>
<dbReference type="Gene3D" id="3.40.50.140">
    <property type="match status" value="1"/>
</dbReference>
<evidence type="ECO:0000256" key="13">
    <source>
        <dbReference type="ARBA" id="ARBA00049360"/>
    </source>
</evidence>
<dbReference type="SMART" id="SM00382">
    <property type="entry name" value="AAA"/>
    <property type="match status" value="1"/>
</dbReference>
<reference evidence="20" key="1">
    <citation type="journal article" date="2020" name="mSystems">
        <title>Genome- and Community-Level Interaction Insights into Carbon Utilization and Element Cycling Functions of Hydrothermarchaeota in Hydrothermal Sediment.</title>
        <authorList>
            <person name="Zhou Z."/>
            <person name="Liu Y."/>
            <person name="Xu W."/>
            <person name="Pan J."/>
            <person name="Luo Z.H."/>
            <person name="Li M."/>
        </authorList>
    </citation>
    <scope>NUCLEOTIDE SEQUENCE [LARGE SCALE GENOMIC DNA]</scope>
    <source>
        <strain evidence="20">SpSt-110</strain>
    </source>
</reference>
<dbReference type="GO" id="GO:0006265">
    <property type="term" value="P:DNA topological change"/>
    <property type="evidence" value="ECO:0007669"/>
    <property type="project" value="UniProtKB-UniRule"/>
</dbReference>
<dbReference type="PROSITE" id="PS50880">
    <property type="entry name" value="TOPRIM"/>
    <property type="match status" value="1"/>
</dbReference>
<keyword evidence="10 14" id="KW-0238">DNA-binding</keyword>
<sequence length="1207" mass="134563">MLKLNPLYLSSCPLCGGGVSALELESHGVCDNCLRKKSSEASLEEFLNKELEDFNNFFEESVGSPMWGGQRAWAMRFLSGESTAIIAPTGLGKTTLLIVYAVYSSAFYKKRVLFLVPTRALVNQVHSRMREIVEKMKLNLRVHAYDSKLSKKAKENLISDIANGGFDVLVATNSFFSKYEHALSSSGVDIVIVDDVDSLLRSQKNIVRLLKILGFNDDVIGLVKTKLGLHWKILVSKTLGDDEEYRKLIGELLEIDRRIGESTNRGVKQVIFSSATGRMKGLYSRVLRELLKIDISGVTVYGRDVTDTYLTVKSCDTVVEYFKRLGRGGIIYVSPRHPFRRFFEKCLDELKSKLEQAGLRFEEASPESIKRLRSGEADFIYGSANYYGVSVRGIDAPEAIRVVVFLGTPLFSIRLEDYASNLSGLIRLAILVKENNVAGLEGVLQELKNYALKLSPGELRLVSQVLKGKTSEEVLTGYLRNIVARLREIKSLVVEKVEGIVAAGRVIEAGSLTLIHTESGVLVLVPDLMTYIQATGRSSRMFKGRMTHGLSIVFEHALLENVVKGLETRLKNISNDSFTITRLDRVDLGKEASLIEGSRRGAGDAFSFKSILLIVESPTKARTIAGFFGKPLKRIIGRTPVYEIPFVRDNQVIHLSIMATRGHLYDLTTKPGMGLHGVVFEDGIISPAYESIKKCLVCGTQFTHGDTCPRCGSRLYSDSAETVAALRKVAREVDEVYIATDPDEEGEKIAYDVFLSIRYLGKQVYRVEMHEITLREFFKALENKRVVNKRMVEAEIYRRVLDRLVGFSLSTYLQSKYNARFLGAGRVQTPVLGFIVERMREYNESKCWRVSILLDLPAVDRLNVCVEDKSTADKIVSSKNIILVKKSTSVETFSQPPPFTTDEYLVASSRIGLSSGLAMRLAQDLFEMGLITYHRTDSTHVSPTGVNVALKYLESKNLMSLANPSSWGGSGAHEAIRPTRPLDVEMLEKALTEGVLVLTRPLTKLHLKVYDLIFRRFIASQMKPFKATVSEYDVYVDDMRISNLRLIEDIVENGFNLIQPPKLAKIGLDSVRVGILSAQCVRGSRTALYSEGDIVLLMKRTGIGRPSTYAKIIESIKRHGYVVESAKRRRLVATKLGIEVYRHLASEFPDLVSVETTRRMEETIDEIVNGGTSSAVEIAKLVDSLSRLNLIQTTPPTARDSALTNTA</sequence>
<dbReference type="GO" id="GO:0008094">
    <property type="term" value="F:ATP-dependent activity, acting on DNA"/>
    <property type="evidence" value="ECO:0007669"/>
    <property type="project" value="UniProtKB-UniRule"/>
</dbReference>
<dbReference type="GO" id="GO:0003677">
    <property type="term" value="F:DNA binding"/>
    <property type="evidence" value="ECO:0007669"/>
    <property type="project" value="UniProtKB-UniRule"/>
</dbReference>
<dbReference type="SUPFAM" id="SSF52540">
    <property type="entry name" value="P-loop containing nucleoside triphosphate hydrolases"/>
    <property type="match status" value="2"/>
</dbReference>
<comment type="miscellaneous">
    <text evidence="14">This enzyme is the only unique feature of hyperthermophilic bacteria/archaea known and seems to be essential for adaptation to life at high temperatures. It may play a role in stabilization of DNA at high temperatures.</text>
</comment>
<protein>
    <recommendedName>
        <fullName evidence="14 15">Reverse gyrase</fullName>
        <ecNumber evidence="14">5.6.2.-</ecNumber>
    </recommendedName>
</protein>
<dbReference type="NCBIfam" id="TIGR01054">
    <property type="entry name" value="rgy"/>
    <property type="match status" value="1"/>
</dbReference>
<dbReference type="InterPro" id="IPR013826">
    <property type="entry name" value="Topo_IA_cen_sub3"/>
</dbReference>
<dbReference type="PROSITE" id="PS52037">
    <property type="entry name" value="ZF_RG_C"/>
    <property type="match status" value="1"/>
</dbReference>
<dbReference type="HAMAP" id="MF_01125">
    <property type="entry name" value="Reverse_gyrase"/>
    <property type="match status" value="1"/>
</dbReference>
<evidence type="ECO:0000259" key="19">
    <source>
        <dbReference type="PROSITE" id="PS52039"/>
    </source>
</evidence>
<dbReference type="Gene3D" id="1.10.290.10">
    <property type="entry name" value="Topoisomerase I, domain 4"/>
    <property type="match status" value="1"/>
</dbReference>
<feature type="domain" description="Toprim" evidence="16">
    <location>
        <begin position="610"/>
        <end position="772"/>
    </location>
</feature>
<feature type="binding site" evidence="14">
    <location>
        <position position="70"/>
    </location>
    <ligand>
        <name>ATP</name>
        <dbReference type="ChEBI" id="CHEBI:30616"/>
    </ligand>
</feature>
<proteinExistence type="inferred from homology"/>
<dbReference type="InterPro" id="IPR003593">
    <property type="entry name" value="AAA+_ATPase"/>
</dbReference>
<keyword evidence="4 14" id="KW-0479">Metal-binding</keyword>
<keyword evidence="9 14" id="KW-0799">Topoisomerase</keyword>
<comment type="domain">
    <text evidence="14">Introduction of positive supercoils requires the cooperation of both domains. The helicase-like domain probably does not directly unwind DNA, but more likely acts by driving ATP-dependent conformational changes within the whole enzyme. A beta hairpin in the 'latch' region of the N-terminal domain plays a regulatory role in the enzyme, repressing topoisomerase activity in the absence of ATP and preventing the enzyme from acting as an ATP-independent relaxing enzyme; it also helps to coordinate nucleotide hydrolysis by the ATPase domain with the supercoiling activity of the topoisomerase domain.</text>
</comment>
<evidence type="ECO:0000256" key="5">
    <source>
        <dbReference type="ARBA" id="ARBA00022741"/>
    </source>
</evidence>
<accession>A0A7J3Y0G9</accession>
<dbReference type="PROSITE" id="PS52039">
    <property type="entry name" value="TOPO_IA_2"/>
    <property type="match status" value="1"/>
</dbReference>
<evidence type="ECO:0000256" key="8">
    <source>
        <dbReference type="ARBA" id="ARBA00022840"/>
    </source>
</evidence>
<dbReference type="PROSITE" id="PS52036">
    <property type="entry name" value="ZF_RG_N"/>
    <property type="match status" value="1"/>
</dbReference>
<dbReference type="Pfam" id="PF01131">
    <property type="entry name" value="Topoisom_bac"/>
    <property type="match status" value="1"/>
</dbReference>
<dbReference type="PROSITE" id="PS51192">
    <property type="entry name" value="HELICASE_ATP_BIND_1"/>
    <property type="match status" value="1"/>
</dbReference>
<dbReference type="SMART" id="SM00437">
    <property type="entry name" value="TOP1Ac"/>
    <property type="match status" value="1"/>
</dbReference>
<comment type="function">
    <text evidence="15">Modifies the topological state of DNA by introducing positive supercoils in an ATP-dependent process, increasing the linking number in steps of +1. Binds to single-stranded DNA, transiently cleaves and then rejoins the ends, introducing a positive supercoil in the process. The scissile phosphodiester is attacked by the catalytic tyrosine of the enzyme, resulting in the formation of a DNA-(5'-phosphotyrosyl)-enzyme intermediate. Involved in rewinding DNA strands in regions of the chromosome that have opened up to allow replication, transcription, DNA repair and/or for DNA protection.</text>
</comment>
<organism evidence="20">
    <name type="scientific">Thermogladius calderae</name>
    <dbReference type="NCBI Taxonomy" id="1200300"/>
    <lineage>
        <taxon>Archaea</taxon>
        <taxon>Thermoproteota</taxon>
        <taxon>Thermoprotei</taxon>
        <taxon>Desulfurococcales</taxon>
        <taxon>Desulfurococcaceae</taxon>
        <taxon>Thermogladius</taxon>
    </lineage>
</organism>
<dbReference type="Gene3D" id="3.40.50.300">
    <property type="entry name" value="P-loop containing nucleotide triphosphate hydrolases"/>
    <property type="match status" value="2"/>
</dbReference>
<dbReference type="InterPro" id="IPR013497">
    <property type="entry name" value="Topo_IA_cen"/>
</dbReference>
<keyword evidence="5 14" id="KW-0547">Nucleotide-binding</keyword>
<dbReference type="GO" id="GO:0008270">
    <property type="term" value="F:zinc ion binding"/>
    <property type="evidence" value="ECO:0007669"/>
    <property type="project" value="UniProtKB-UniRule"/>
</dbReference>
<comment type="similarity">
    <text evidence="12 14">In the N-terminal section; belongs to the DEAD box helicase family. DDVD subfamily.</text>
</comment>
<evidence type="ECO:0000256" key="3">
    <source>
        <dbReference type="ARBA" id="ARBA00022490"/>
    </source>
</evidence>
<evidence type="ECO:0000256" key="7">
    <source>
        <dbReference type="ARBA" id="ARBA00022833"/>
    </source>
</evidence>
<evidence type="ECO:0000256" key="4">
    <source>
        <dbReference type="ARBA" id="ARBA00022723"/>
    </source>
</evidence>
<dbReference type="Gene3D" id="2.60.510.20">
    <property type="match status" value="1"/>
</dbReference>
<dbReference type="GO" id="GO:0005524">
    <property type="term" value="F:ATP binding"/>
    <property type="evidence" value="ECO:0007669"/>
    <property type="project" value="UniProtKB-UniRule"/>
</dbReference>
<evidence type="ECO:0000313" key="20">
    <source>
        <dbReference type="EMBL" id="HHP68303.1"/>
    </source>
</evidence>
<dbReference type="Gene3D" id="1.10.460.10">
    <property type="entry name" value="Topoisomerase I, domain 2"/>
    <property type="match status" value="1"/>
</dbReference>
<dbReference type="CDD" id="cd00186">
    <property type="entry name" value="TOP1Ac"/>
    <property type="match status" value="1"/>
</dbReference>
<evidence type="ECO:0000256" key="9">
    <source>
        <dbReference type="ARBA" id="ARBA00023029"/>
    </source>
</evidence>
<dbReference type="EMBL" id="DRYK01000078">
    <property type="protein sequence ID" value="HHP68303.1"/>
    <property type="molecule type" value="Genomic_DNA"/>
</dbReference>
<name>A0A7J3Y0G9_9CREN</name>
<dbReference type="GO" id="GO:0016787">
    <property type="term" value="F:hydrolase activity"/>
    <property type="evidence" value="ECO:0007669"/>
    <property type="project" value="UniProtKB-KW"/>
</dbReference>
<dbReference type="AlphaFoldDB" id="A0A7J3Y0G9"/>
<dbReference type="InterPro" id="IPR013824">
    <property type="entry name" value="Topo_IA_cen_sub1"/>
</dbReference>
<comment type="cofactor">
    <cofactor evidence="14">
        <name>Zn(2+)</name>
        <dbReference type="ChEBI" id="CHEBI:29105"/>
    </cofactor>
    <text evidence="14">Binds 1 or 2 zinc ions per subunit.</text>
</comment>
<dbReference type="PANTHER" id="PTHR43505:SF1">
    <property type="entry name" value="REVERSE GYRASE"/>
    <property type="match status" value="1"/>
</dbReference>
<dbReference type="SUPFAM" id="SSF56712">
    <property type="entry name" value="Prokaryotic type I DNA topoisomerase"/>
    <property type="match status" value="1"/>
</dbReference>
<evidence type="ECO:0000256" key="12">
    <source>
        <dbReference type="ARBA" id="ARBA00043976"/>
    </source>
</evidence>
<evidence type="ECO:0000256" key="6">
    <source>
        <dbReference type="ARBA" id="ARBA00022771"/>
    </source>
</evidence>
<dbReference type="GO" id="GO:0160097">
    <property type="term" value="F:reverse gyrase activity"/>
    <property type="evidence" value="ECO:0007669"/>
    <property type="project" value="UniProtKB-UniRule"/>
</dbReference>
<comment type="subunit">
    <text evidence="2 14">Monomer.</text>
</comment>
<dbReference type="SMART" id="SM00493">
    <property type="entry name" value="TOPRIM"/>
    <property type="match status" value="1"/>
</dbReference>
<feature type="region of interest" description="Topoisomerase I" evidence="14">
    <location>
        <begin position="606"/>
        <end position="1207"/>
    </location>
</feature>
<comment type="catalytic activity">
    <reaction evidence="13 14 15">
        <text>ATP + H2O = ADP + phosphate + H(+)</text>
        <dbReference type="Rhea" id="RHEA:13065"/>
        <dbReference type="ChEBI" id="CHEBI:15377"/>
        <dbReference type="ChEBI" id="CHEBI:15378"/>
        <dbReference type="ChEBI" id="CHEBI:30616"/>
        <dbReference type="ChEBI" id="CHEBI:43474"/>
        <dbReference type="ChEBI" id="CHEBI:456216"/>
    </reaction>
</comment>
<feature type="active site" description="O-(5'-phospho-DNA)-tyrosine intermediate" evidence="14">
    <location>
        <position position="933"/>
    </location>
</feature>
<feature type="domain" description="Topo IA-type catalytic" evidence="19">
    <location>
        <begin position="788"/>
        <end position="1189"/>
    </location>
</feature>
<evidence type="ECO:0000259" key="16">
    <source>
        <dbReference type="PROSITE" id="PS50880"/>
    </source>
</evidence>
<dbReference type="InterPro" id="IPR011545">
    <property type="entry name" value="DEAD/DEAH_box_helicase_dom"/>
</dbReference>
<comment type="subcellular location">
    <subcellularLocation>
        <location evidence="1 14">Cytoplasm</location>
    </subcellularLocation>
</comment>
<feature type="domain" description="RG N-terminal-type" evidence="18">
    <location>
        <begin position="2"/>
        <end position="44"/>
    </location>
</feature>
<dbReference type="Pfam" id="PF01751">
    <property type="entry name" value="Toprim"/>
    <property type="match status" value="1"/>
</dbReference>
<evidence type="ECO:0000256" key="14">
    <source>
        <dbReference type="HAMAP-Rule" id="MF_01125"/>
    </source>
</evidence>
<dbReference type="PRINTS" id="PR00417">
    <property type="entry name" value="PRTPISMRASEI"/>
</dbReference>
<dbReference type="SMART" id="SM00487">
    <property type="entry name" value="DEXDc"/>
    <property type="match status" value="1"/>
</dbReference>